<dbReference type="Proteomes" id="UP000276133">
    <property type="component" value="Unassembled WGS sequence"/>
</dbReference>
<organism evidence="1 2">
    <name type="scientific">Brachionus plicatilis</name>
    <name type="common">Marine rotifer</name>
    <name type="synonym">Brachionus muelleri</name>
    <dbReference type="NCBI Taxonomy" id="10195"/>
    <lineage>
        <taxon>Eukaryota</taxon>
        <taxon>Metazoa</taxon>
        <taxon>Spiralia</taxon>
        <taxon>Gnathifera</taxon>
        <taxon>Rotifera</taxon>
        <taxon>Eurotatoria</taxon>
        <taxon>Monogononta</taxon>
        <taxon>Pseudotrocha</taxon>
        <taxon>Ploima</taxon>
        <taxon>Brachionidae</taxon>
        <taxon>Brachionus</taxon>
    </lineage>
</organism>
<evidence type="ECO:0000313" key="1">
    <source>
        <dbReference type="EMBL" id="RNA02631.1"/>
    </source>
</evidence>
<protein>
    <submittedName>
        <fullName evidence="1">Uncharacterized protein</fullName>
    </submittedName>
</protein>
<keyword evidence="2" id="KW-1185">Reference proteome</keyword>
<dbReference type="EMBL" id="REGN01008807">
    <property type="protein sequence ID" value="RNA02631.1"/>
    <property type="molecule type" value="Genomic_DNA"/>
</dbReference>
<gene>
    <name evidence="1" type="ORF">BpHYR1_030107</name>
</gene>
<name>A0A3M7PV69_BRAPC</name>
<proteinExistence type="predicted"/>
<accession>A0A3M7PV69</accession>
<dbReference type="AlphaFoldDB" id="A0A3M7PV69"/>
<comment type="caution">
    <text evidence="1">The sequence shown here is derived from an EMBL/GenBank/DDBJ whole genome shotgun (WGS) entry which is preliminary data.</text>
</comment>
<sequence length="74" mass="8889">MYSLLFGRKRSSPFPGAILQNLHRFCRLPQKVKQQLFHFVSFTEQFCMKFHNAPFGYTGYKVCIIFYVINFMRI</sequence>
<evidence type="ECO:0000313" key="2">
    <source>
        <dbReference type="Proteomes" id="UP000276133"/>
    </source>
</evidence>
<reference evidence="1 2" key="1">
    <citation type="journal article" date="2018" name="Sci. Rep.">
        <title>Genomic signatures of local adaptation to the degree of environmental predictability in rotifers.</title>
        <authorList>
            <person name="Franch-Gras L."/>
            <person name="Hahn C."/>
            <person name="Garcia-Roger E.M."/>
            <person name="Carmona M.J."/>
            <person name="Serra M."/>
            <person name="Gomez A."/>
        </authorList>
    </citation>
    <scope>NUCLEOTIDE SEQUENCE [LARGE SCALE GENOMIC DNA]</scope>
    <source>
        <strain evidence="1">HYR1</strain>
    </source>
</reference>